<dbReference type="AlphaFoldDB" id="A0AB34IXZ6"/>
<sequence>MTATPPPTAASHALPPPTARQRLPSCVAASKAAARETPRRGSSRGAASFGVGREVPRAPCRWAAAASASDGTPRSSSTPPSCPSKPPPRRKTESRGGSLEGKAKARRRGVEAEIEEERGEASGGGASCVAKGVEG</sequence>
<evidence type="ECO:0000256" key="1">
    <source>
        <dbReference type="SAM" id="MobiDB-lite"/>
    </source>
</evidence>
<feature type="compositionally biased region" description="Low complexity" evidence="1">
    <location>
        <begin position="63"/>
        <end position="79"/>
    </location>
</feature>
<name>A0AB34IXZ6_PRYPA</name>
<dbReference type="EMBL" id="JBGBPQ010000017">
    <property type="protein sequence ID" value="KAL1507590.1"/>
    <property type="molecule type" value="Genomic_DNA"/>
</dbReference>
<evidence type="ECO:0000313" key="2">
    <source>
        <dbReference type="EMBL" id="KAL1507590.1"/>
    </source>
</evidence>
<feature type="region of interest" description="Disordered" evidence="1">
    <location>
        <begin position="1"/>
        <end position="135"/>
    </location>
</feature>
<evidence type="ECO:0000313" key="3">
    <source>
        <dbReference type="Proteomes" id="UP001515480"/>
    </source>
</evidence>
<feature type="compositionally biased region" description="Pro residues" evidence="1">
    <location>
        <begin position="1"/>
        <end position="18"/>
    </location>
</feature>
<comment type="caution">
    <text evidence="2">The sequence shown here is derived from an EMBL/GenBank/DDBJ whole genome shotgun (WGS) entry which is preliminary data.</text>
</comment>
<protein>
    <submittedName>
        <fullName evidence="2">Uncharacterized protein</fullName>
    </submittedName>
</protein>
<keyword evidence="3" id="KW-1185">Reference proteome</keyword>
<gene>
    <name evidence="2" type="ORF">AB1Y20_007209</name>
</gene>
<reference evidence="2 3" key="1">
    <citation type="journal article" date="2024" name="Science">
        <title>Giant polyketide synthase enzymes in the biosynthesis of giant marine polyether toxins.</title>
        <authorList>
            <person name="Fallon T.R."/>
            <person name="Shende V.V."/>
            <person name="Wierzbicki I.H."/>
            <person name="Pendleton A.L."/>
            <person name="Watervoot N.F."/>
            <person name="Auber R.P."/>
            <person name="Gonzalez D.J."/>
            <person name="Wisecaver J.H."/>
            <person name="Moore B.S."/>
        </authorList>
    </citation>
    <scope>NUCLEOTIDE SEQUENCE [LARGE SCALE GENOMIC DNA]</scope>
    <source>
        <strain evidence="2 3">12B1</strain>
    </source>
</reference>
<dbReference type="Proteomes" id="UP001515480">
    <property type="component" value="Unassembled WGS sequence"/>
</dbReference>
<accession>A0AB34IXZ6</accession>
<proteinExistence type="predicted"/>
<organism evidence="2 3">
    <name type="scientific">Prymnesium parvum</name>
    <name type="common">Toxic golden alga</name>
    <dbReference type="NCBI Taxonomy" id="97485"/>
    <lineage>
        <taxon>Eukaryota</taxon>
        <taxon>Haptista</taxon>
        <taxon>Haptophyta</taxon>
        <taxon>Prymnesiophyceae</taxon>
        <taxon>Prymnesiales</taxon>
        <taxon>Prymnesiaceae</taxon>
        <taxon>Prymnesium</taxon>
    </lineage>
</organism>